<dbReference type="RefSeq" id="WP_022374821.1">
    <property type="nucleotide sequence ID" value="NZ_JBBNIN010000013.1"/>
</dbReference>
<dbReference type="Proteomes" id="UP001482154">
    <property type="component" value="Unassembled WGS sequence"/>
</dbReference>
<comment type="caution">
    <text evidence="1">The sequence shown here is derived from an EMBL/GenBank/DDBJ whole genome shotgun (WGS) entry which is preliminary data.</text>
</comment>
<reference evidence="1 2" key="1">
    <citation type="submission" date="2024-04" db="EMBL/GenBank/DDBJ databases">
        <title>Human intestinal bacterial collection.</title>
        <authorList>
            <person name="Pauvert C."/>
            <person name="Hitch T.C.A."/>
            <person name="Clavel T."/>
        </authorList>
    </citation>
    <scope>NUCLEOTIDE SEQUENCE [LARGE SCALE GENOMIC DNA]</scope>
    <source>
        <strain evidence="1 2">CLA-AA-H249</strain>
    </source>
</reference>
<sequence>MQSKKKVMLNAGETRCIRISIHSIKDQNFVIEEASFSLLRLKDKVEESNGNCKIYEHEIEAIVSPKQRGTYTLDIKYVILDEVLIEPIELKVV</sequence>
<evidence type="ECO:0000313" key="1">
    <source>
        <dbReference type="EMBL" id="MEQ2711421.1"/>
    </source>
</evidence>
<keyword evidence="2" id="KW-1185">Reference proteome</keyword>
<name>A0ABV1IW23_9FIRM</name>
<proteinExistence type="predicted"/>
<gene>
    <name evidence="1" type="ORF">AAAU51_09565</name>
</gene>
<dbReference type="EMBL" id="JBBNIN010000013">
    <property type="protein sequence ID" value="MEQ2711421.1"/>
    <property type="molecule type" value="Genomic_DNA"/>
</dbReference>
<evidence type="ECO:0000313" key="2">
    <source>
        <dbReference type="Proteomes" id="UP001482154"/>
    </source>
</evidence>
<organism evidence="1 2">
    <name type="scientific">Anaerostipes amylophilus</name>
    <dbReference type="NCBI Taxonomy" id="2981779"/>
    <lineage>
        <taxon>Bacteria</taxon>
        <taxon>Bacillati</taxon>
        <taxon>Bacillota</taxon>
        <taxon>Clostridia</taxon>
        <taxon>Lachnospirales</taxon>
        <taxon>Lachnospiraceae</taxon>
        <taxon>Anaerostipes</taxon>
    </lineage>
</organism>
<accession>A0ABV1IW23</accession>
<protein>
    <submittedName>
        <fullName evidence="1">Uncharacterized protein</fullName>
    </submittedName>
</protein>